<keyword evidence="2" id="KW-1185">Reference proteome</keyword>
<evidence type="ECO:0000313" key="2">
    <source>
        <dbReference type="Proteomes" id="UP000054538"/>
    </source>
</evidence>
<sequence>MYPVVPTISLYRLVSQTFRLHCKASPVIDLDVCSQKVPVHGFNMDSCGIILPLVDTRHDMKLIALRSSKGSRMLSRPWQPPPLYNLVLIGTTGVPSFISHLEGRHSWGSAGLTRS</sequence>
<evidence type="ECO:0000313" key="1">
    <source>
        <dbReference type="EMBL" id="KIK98658.1"/>
    </source>
</evidence>
<accession>A0A0D0DVB6</accession>
<organism evidence="1 2">
    <name type="scientific">Paxillus rubicundulus Ve08.2h10</name>
    <dbReference type="NCBI Taxonomy" id="930991"/>
    <lineage>
        <taxon>Eukaryota</taxon>
        <taxon>Fungi</taxon>
        <taxon>Dikarya</taxon>
        <taxon>Basidiomycota</taxon>
        <taxon>Agaricomycotina</taxon>
        <taxon>Agaricomycetes</taxon>
        <taxon>Agaricomycetidae</taxon>
        <taxon>Boletales</taxon>
        <taxon>Paxilineae</taxon>
        <taxon>Paxillaceae</taxon>
        <taxon>Paxillus</taxon>
    </lineage>
</organism>
<dbReference type="HOGENOM" id="CLU_2109818_0_0_1"/>
<protein>
    <submittedName>
        <fullName evidence="1">Uncharacterized protein</fullName>
    </submittedName>
</protein>
<proteinExistence type="predicted"/>
<reference evidence="1 2" key="1">
    <citation type="submission" date="2014-04" db="EMBL/GenBank/DDBJ databases">
        <authorList>
            <consortium name="DOE Joint Genome Institute"/>
            <person name="Kuo A."/>
            <person name="Kohler A."/>
            <person name="Jargeat P."/>
            <person name="Nagy L.G."/>
            <person name="Floudas D."/>
            <person name="Copeland A."/>
            <person name="Barry K.W."/>
            <person name="Cichocki N."/>
            <person name="Veneault-Fourrey C."/>
            <person name="LaButti K."/>
            <person name="Lindquist E.A."/>
            <person name="Lipzen A."/>
            <person name="Lundell T."/>
            <person name="Morin E."/>
            <person name="Murat C."/>
            <person name="Sun H."/>
            <person name="Tunlid A."/>
            <person name="Henrissat B."/>
            <person name="Grigoriev I.V."/>
            <person name="Hibbett D.S."/>
            <person name="Martin F."/>
            <person name="Nordberg H.P."/>
            <person name="Cantor M.N."/>
            <person name="Hua S.X."/>
        </authorList>
    </citation>
    <scope>NUCLEOTIDE SEQUENCE [LARGE SCALE GENOMIC DNA]</scope>
    <source>
        <strain evidence="1 2">Ve08.2h10</strain>
    </source>
</reference>
<dbReference type="Proteomes" id="UP000054538">
    <property type="component" value="Unassembled WGS sequence"/>
</dbReference>
<gene>
    <name evidence="1" type="ORF">PAXRUDRAFT_823632</name>
</gene>
<dbReference type="EMBL" id="KN824885">
    <property type="protein sequence ID" value="KIK98658.1"/>
    <property type="molecule type" value="Genomic_DNA"/>
</dbReference>
<name>A0A0D0DVB6_9AGAM</name>
<dbReference type="AlphaFoldDB" id="A0A0D0DVB6"/>
<reference evidence="2" key="2">
    <citation type="submission" date="2015-01" db="EMBL/GenBank/DDBJ databases">
        <title>Evolutionary Origins and Diversification of the Mycorrhizal Mutualists.</title>
        <authorList>
            <consortium name="DOE Joint Genome Institute"/>
            <consortium name="Mycorrhizal Genomics Consortium"/>
            <person name="Kohler A."/>
            <person name="Kuo A."/>
            <person name="Nagy L.G."/>
            <person name="Floudas D."/>
            <person name="Copeland A."/>
            <person name="Barry K.W."/>
            <person name="Cichocki N."/>
            <person name="Veneault-Fourrey C."/>
            <person name="LaButti K."/>
            <person name="Lindquist E.A."/>
            <person name="Lipzen A."/>
            <person name="Lundell T."/>
            <person name="Morin E."/>
            <person name="Murat C."/>
            <person name="Riley R."/>
            <person name="Ohm R."/>
            <person name="Sun H."/>
            <person name="Tunlid A."/>
            <person name="Henrissat B."/>
            <person name="Grigoriev I.V."/>
            <person name="Hibbett D.S."/>
            <person name="Martin F."/>
        </authorList>
    </citation>
    <scope>NUCLEOTIDE SEQUENCE [LARGE SCALE GENOMIC DNA]</scope>
    <source>
        <strain evidence="2">Ve08.2h10</strain>
    </source>
</reference>
<dbReference type="InParanoid" id="A0A0D0DVB6"/>